<feature type="active site" evidence="6 7">
    <location>
        <position position="296"/>
    </location>
</feature>
<evidence type="ECO:0000256" key="1">
    <source>
        <dbReference type="ARBA" id="ARBA00022490"/>
    </source>
</evidence>
<comment type="catalytic activity">
    <reaction evidence="6">
        <text>L-glutaminyl-[protein] + H2O = L-glutamyl-[protein] + NH4(+)</text>
        <dbReference type="Rhea" id="RHEA:16441"/>
        <dbReference type="Rhea" id="RHEA-COMP:10207"/>
        <dbReference type="Rhea" id="RHEA-COMP:10208"/>
        <dbReference type="ChEBI" id="CHEBI:15377"/>
        <dbReference type="ChEBI" id="CHEBI:28938"/>
        <dbReference type="ChEBI" id="CHEBI:29973"/>
        <dbReference type="ChEBI" id="CHEBI:30011"/>
        <dbReference type="EC" id="3.5.1.44"/>
    </reaction>
</comment>
<feature type="active site" evidence="6 7">
    <location>
        <position position="173"/>
    </location>
</feature>
<evidence type="ECO:0000256" key="5">
    <source>
        <dbReference type="ARBA" id="ARBA00048267"/>
    </source>
</evidence>
<dbReference type="PROSITE" id="PS50122">
    <property type="entry name" value="CHEB"/>
    <property type="match status" value="1"/>
</dbReference>
<evidence type="ECO:0000259" key="10">
    <source>
        <dbReference type="PROSITE" id="PS50122"/>
    </source>
</evidence>
<dbReference type="Pfam" id="PF01339">
    <property type="entry name" value="CheB_methylest"/>
    <property type="match status" value="1"/>
</dbReference>
<dbReference type="GO" id="GO:0008984">
    <property type="term" value="F:protein-glutamate methylesterase activity"/>
    <property type="evidence" value="ECO:0007669"/>
    <property type="project" value="UniProtKB-UniRule"/>
</dbReference>
<comment type="function">
    <text evidence="4">May play the central regulatory role in sporulation. It may be an element of the effector pathway responsible for the activation of sporulation genes in response to nutritional stress. Spo0A may act in concert with spo0H (a sigma factor) to control the expression of some genes that are critical to the sporulation process.</text>
</comment>
<evidence type="ECO:0000259" key="9">
    <source>
        <dbReference type="PROSITE" id="PS50110"/>
    </source>
</evidence>
<keyword evidence="3 6" id="KW-0378">Hydrolase</keyword>
<comment type="PTM">
    <text evidence="6">Phosphorylated by CheA. Phosphorylation of the N-terminal regulatory domain activates the methylesterase activity.</text>
</comment>
<comment type="caution">
    <text evidence="11">The sequence shown here is derived from an EMBL/GenBank/DDBJ whole genome shotgun (WGS) entry which is preliminary data.</text>
</comment>
<reference evidence="11 12" key="1">
    <citation type="journal article" date="2018" name="Nat. Biotechnol.">
        <title>A standardized bacterial taxonomy based on genome phylogeny substantially revises the tree of life.</title>
        <authorList>
            <person name="Parks D.H."/>
            <person name="Chuvochina M."/>
            <person name="Waite D.W."/>
            <person name="Rinke C."/>
            <person name="Skarshewski A."/>
            <person name="Chaumeil P.A."/>
            <person name="Hugenholtz P."/>
        </authorList>
    </citation>
    <scope>NUCLEOTIDE SEQUENCE [LARGE SCALE GENOMIC DNA]</scope>
    <source>
        <strain evidence="11">UBA10948</strain>
    </source>
</reference>
<sequence>MIKVLIADDSALMRKMLKQILESDPEIQVVGAARDGEDVVIKAREYRPDVVTMDVNMPKQDGITALQYIVNEEICPVLMVSSLTQEGAMTTFEALELGAFDFVGKPGGTVSSSSDMKKVAAEIINKIRAAAQLKNRVVKRERLARGQRQPVVKKKAPPRPGREVTKAVAMGISTGGPKMIYEVVPLIPPDINAALFLVQHMPPNFTPAYVKRLNEACQIEVIEARAGIKVEPGVLYVGSGGRHLNLVKNTAGDVIIRLSSKPDHLFIPSVSVMMESVLKVFSNRTIGVLMTGMGNDGADSMVNIRQAGGITIAESEESAIVFGMPGDAIKRGGAEIVVPIWNIAREIIRAVNR</sequence>
<dbReference type="PIRSF" id="PIRSF000876">
    <property type="entry name" value="RR_chemtxs_CheB"/>
    <property type="match status" value="1"/>
</dbReference>
<dbReference type="Pfam" id="PF00072">
    <property type="entry name" value="Response_reg"/>
    <property type="match status" value="1"/>
</dbReference>
<dbReference type="EMBL" id="DNZF01000108">
    <property type="protein sequence ID" value="HBK53265.1"/>
    <property type="molecule type" value="Genomic_DNA"/>
</dbReference>
<dbReference type="STRING" id="378794.GCA_001570625_00670"/>
<feature type="domain" description="CheB-type methylesterase" evidence="10">
    <location>
        <begin position="158"/>
        <end position="353"/>
    </location>
</feature>
<dbReference type="SUPFAM" id="SSF52738">
    <property type="entry name" value="Methylesterase CheB, C-terminal domain"/>
    <property type="match status" value="1"/>
</dbReference>
<feature type="modified residue" description="4-aspartylphosphate" evidence="6 8">
    <location>
        <position position="54"/>
    </location>
</feature>
<dbReference type="GO" id="GO:0006935">
    <property type="term" value="P:chemotaxis"/>
    <property type="evidence" value="ECO:0007669"/>
    <property type="project" value="UniProtKB-UniRule"/>
</dbReference>
<feature type="domain" description="Response regulatory" evidence="9">
    <location>
        <begin position="3"/>
        <end position="120"/>
    </location>
</feature>
<dbReference type="NCBIfam" id="NF001965">
    <property type="entry name" value="PRK00742.1"/>
    <property type="match status" value="1"/>
</dbReference>
<dbReference type="InterPro" id="IPR000673">
    <property type="entry name" value="Sig_transdc_resp-reg_Me-estase"/>
</dbReference>
<dbReference type="GO" id="GO:0050568">
    <property type="term" value="F:protein-glutamine glutaminase activity"/>
    <property type="evidence" value="ECO:0007669"/>
    <property type="project" value="UniProtKB-UniRule"/>
</dbReference>
<dbReference type="SMART" id="SM00448">
    <property type="entry name" value="REC"/>
    <property type="match status" value="1"/>
</dbReference>
<proteinExistence type="inferred from homology"/>
<comment type="similarity">
    <text evidence="6">Belongs to the CheB family.</text>
</comment>
<feature type="active site" evidence="6 7">
    <location>
        <position position="200"/>
    </location>
</feature>
<dbReference type="CDD" id="cd17541">
    <property type="entry name" value="REC_CheB-like"/>
    <property type="match status" value="1"/>
</dbReference>
<keyword evidence="2 6" id="KW-0145">Chemotaxis</keyword>
<dbReference type="EC" id="3.5.1.44" evidence="6"/>
<organism evidence="11 12">
    <name type="scientific">Syntrophomonas wolfei</name>
    <dbReference type="NCBI Taxonomy" id="863"/>
    <lineage>
        <taxon>Bacteria</taxon>
        <taxon>Bacillati</taxon>
        <taxon>Bacillota</taxon>
        <taxon>Clostridia</taxon>
        <taxon>Eubacteriales</taxon>
        <taxon>Syntrophomonadaceae</taxon>
        <taxon>Syntrophomonas</taxon>
    </lineage>
</organism>
<dbReference type="Gene3D" id="3.40.50.180">
    <property type="entry name" value="Methylesterase CheB, C-terminal domain"/>
    <property type="match status" value="1"/>
</dbReference>
<comment type="domain">
    <text evidence="6">Contains a C-terminal catalytic domain, and an N-terminal region which modulates catalytic activity.</text>
</comment>
<dbReference type="RefSeq" id="WP_011640855.1">
    <property type="nucleotide sequence ID" value="NZ_DCDX01000123.1"/>
</dbReference>
<dbReference type="OMA" id="VNMPKQD"/>
<dbReference type="AlphaFoldDB" id="A0A354YVA2"/>
<evidence type="ECO:0000256" key="4">
    <source>
        <dbReference type="ARBA" id="ARBA00024867"/>
    </source>
</evidence>
<evidence type="ECO:0000256" key="3">
    <source>
        <dbReference type="ARBA" id="ARBA00022801"/>
    </source>
</evidence>
<evidence type="ECO:0000313" key="11">
    <source>
        <dbReference type="EMBL" id="HBK53265.1"/>
    </source>
</evidence>
<dbReference type="PROSITE" id="PS50110">
    <property type="entry name" value="RESPONSE_REGULATORY"/>
    <property type="match status" value="1"/>
</dbReference>
<dbReference type="InterPro" id="IPR001789">
    <property type="entry name" value="Sig_transdc_resp-reg_receiver"/>
</dbReference>
<keyword evidence="6 8" id="KW-0597">Phosphoprotein</keyword>
<dbReference type="GO" id="GO:0000156">
    <property type="term" value="F:phosphorelay response regulator activity"/>
    <property type="evidence" value="ECO:0007669"/>
    <property type="project" value="InterPro"/>
</dbReference>
<comment type="subcellular location">
    <subcellularLocation>
        <location evidence="6">Cytoplasm</location>
    </subcellularLocation>
</comment>
<protein>
    <recommendedName>
        <fullName evidence="6">Protein-glutamate methylesterase/protein-glutamine glutaminase</fullName>
        <ecNumber evidence="6">3.1.1.61</ecNumber>
        <ecNumber evidence="6">3.5.1.44</ecNumber>
    </recommendedName>
</protein>
<comment type="function">
    <text evidence="6">Involved in chemotaxis. Part of a chemotaxis signal transduction system that modulates chemotaxis in response to various stimuli. Catalyzes the demethylation of specific methylglutamate residues introduced into the chemoreceptors (methyl-accepting chemotaxis proteins or MCP) by CheR. Also mediates the irreversible deamidation of specific glutamine residues to glutamic acid.</text>
</comment>
<dbReference type="Gene3D" id="3.40.50.2300">
    <property type="match status" value="1"/>
</dbReference>
<dbReference type="PANTHER" id="PTHR42872:SF6">
    <property type="entry name" value="PROTEIN-GLUTAMATE METHYLESTERASE_PROTEIN-GLUTAMINE GLUTAMINASE"/>
    <property type="match status" value="1"/>
</dbReference>
<dbReference type="SMR" id="A0A354YVA2"/>
<dbReference type="SUPFAM" id="SSF52172">
    <property type="entry name" value="CheY-like"/>
    <property type="match status" value="1"/>
</dbReference>
<dbReference type="GO" id="GO:0005737">
    <property type="term" value="C:cytoplasm"/>
    <property type="evidence" value="ECO:0007669"/>
    <property type="project" value="UniProtKB-SubCell"/>
</dbReference>
<evidence type="ECO:0000313" key="12">
    <source>
        <dbReference type="Proteomes" id="UP000263273"/>
    </source>
</evidence>
<comment type="catalytic activity">
    <reaction evidence="5 6">
        <text>[protein]-L-glutamate 5-O-methyl ester + H2O = L-glutamyl-[protein] + methanol + H(+)</text>
        <dbReference type="Rhea" id="RHEA:23236"/>
        <dbReference type="Rhea" id="RHEA-COMP:10208"/>
        <dbReference type="Rhea" id="RHEA-COMP:10311"/>
        <dbReference type="ChEBI" id="CHEBI:15377"/>
        <dbReference type="ChEBI" id="CHEBI:15378"/>
        <dbReference type="ChEBI" id="CHEBI:17790"/>
        <dbReference type="ChEBI" id="CHEBI:29973"/>
        <dbReference type="ChEBI" id="CHEBI:82795"/>
        <dbReference type="EC" id="3.1.1.61"/>
    </reaction>
</comment>
<accession>A0A354YVA2</accession>
<dbReference type="HAMAP" id="MF_00099">
    <property type="entry name" value="CheB_chemtxs"/>
    <property type="match status" value="1"/>
</dbReference>
<dbReference type="PANTHER" id="PTHR42872">
    <property type="entry name" value="PROTEIN-GLUTAMATE METHYLESTERASE/PROTEIN-GLUTAMINE GLUTAMINASE"/>
    <property type="match status" value="1"/>
</dbReference>
<dbReference type="CDD" id="cd16432">
    <property type="entry name" value="CheB_Rec"/>
    <property type="match status" value="1"/>
</dbReference>
<dbReference type="InterPro" id="IPR008248">
    <property type="entry name" value="CheB-like"/>
</dbReference>
<dbReference type="InterPro" id="IPR035909">
    <property type="entry name" value="CheB_C"/>
</dbReference>
<evidence type="ECO:0000256" key="6">
    <source>
        <dbReference type="HAMAP-Rule" id="MF_00099"/>
    </source>
</evidence>
<dbReference type="Proteomes" id="UP000263273">
    <property type="component" value="Unassembled WGS sequence"/>
</dbReference>
<keyword evidence="1 6" id="KW-0963">Cytoplasm</keyword>
<dbReference type="EC" id="3.1.1.61" evidence="6"/>
<name>A0A354YVA2_9FIRM</name>
<gene>
    <name evidence="6" type="primary">cheB</name>
    <name evidence="11" type="ORF">DDZ44_04945</name>
</gene>
<evidence type="ECO:0000256" key="2">
    <source>
        <dbReference type="ARBA" id="ARBA00022500"/>
    </source>
</evidence>
<dbReference type="InterPro" id="IPR011006">
    <property type="entry name" value="CheY-like_superfamily"/>
</dbReference>
<evidence type="ECO:0000256" key="8">
    <source>
        <dbReference type="PROSITE-ProRule" id="PRU00169"/>
    </source>
</evidence>
<evidence type="ECO:0000256" key="7">
    <source>
        <dbReference type="PROSITE-ProRule" id="PRU00050"/>
    </source>
</evidence>